<protein>
    <recommendedName>
        <fullName evidence="7">Ion transport domain-containing protein</fullName>
    </recommendedName>
</protein>
<evidence type="ECO:0000256" key="3">
    <source>
        <dbReference type="ARBA" id="ARBA00022989"/>
    </source>
</evidence>
<name>A0ABP4B2Q6_9ACTN</name>
<comment type="caution">
    <text evidence="8">The sequence shown here is derived from an EMBL/GenBank/DDBJ whole genome shotgun (WGS) entry which is preliminary data.</text>
</comment>
<dbReference type="SUPFAM" id="SSF81324">
    <property type="entry name" value="Voltage-gated potassium channels"/>
    <property type="match status" value="1"/>
</dbReference>
<dbReference type="PANTHER" id="PTHR10037">
    <property type="entry name" value="VOLTAGE-GATED CATION CHANNEL CALCIUM AND SODIUM"/>
    <property type="match status" value="1"/>
</dbReference>
<organism evidence="8 9">
    <name type="scientific">Actinocorallia libanotica</name>
    <dbReference type="NCBI Taxonomy" id="46162"/>
    <lineage>
        <taxon>Bacteria</taxon>
        <taxon>Bacillati</taxon>
        <taxon>Actinomycetota</taxon>
        <taxon>Actinomycetes</taxon>
        <taxon>Streptosporangiales</taxon>
        <taxon>Thermomonosporaceae</taxon>
        <taxon>Actinocorallia</taxon>
    </lineage>
</organism>
<dbReference type="EMBL" id="BAAAHH010000005">
    <property type="protein sequence ID" value="GAA0945194.1"/>
    <property type="molecule type" value="Genomic_DNA"/>
</dbReference>
<keyword evidence="4 6" id="KW-0472">Membrane</keyword>
<dbReference type="InterPro" id="IPR027359">
    <property type="entry name" value="Volt_channel_dom_sf"/>
</dbReference>
<keyword evidence="3 6" id="KW-1133">Transmembrane helix</keyword>
<gene>
    <name evidence="8" type="ORF">GCM10009550_18750</name>
</gene>
<proteinExistence type="predicted"/>
<feature type="transmembrane region" description="Helical" evidence="6">
    <location>
        <begin position="145"/>
        <end position="169"/>
    </location>
</feature>
<accession>A0ABP4B2Q6</accession>
<evidence type="ECO:0000256" key="4">
    <source>
        <dbReference type="ARBA" id="ARBA00023136"/>
    </source>
</evidence>
<dbReference type="InterPro" id="IPR005821">
    <property type="entry name" value="Ion_trans_dom"/>
</dbReference>
<dbReference type="PANTHER" id="PTHR10037:SF62">
    <property type="entry name" value="SODIUM CHANNEL PROTEIN 60E"/>
    <property type="match status" value="1"/>
</dbReference>
<dbReference type="Proteomes" id="UP001500665">
    <property type="component" value="Unassembled WGS sequence"/>
</dbReference>
<keyword evidence="9" id="KW-1185">Reference proteome</keyword>
<reference evidence="9" key="1">
    <citation type="journal article" date="2019" name="Int. J. Syst. Evol. Microbiol.">
        <title>The Global Catalogue of Microorganisms (GCM) 10K type strain sequencing project: providing services to taxonomists for standard genome sequencing and annotation.</title>
        <authorList>
            <consortium name="The Broad Institute Genomics Platform"/>
            <consortium name="The Broad Institute Genome Sequencing Center for Infectious Disease"/>
            <person name="Wu L."/>
            <person name="Ma J."/>
        </authorList>
    </citation>
    <scope>NUCLEOTIDE SEQUENCE [LARGE SCALE GENOMIC DNA]</scope>
    <source>
        <strain evidence="9">JCM 10696</strain>
    </source>
</reference>
<feature type="transmembrane region" description="Helical" evidence="6">
    <location>
        <begin position="218"/>
        <end position="241"/>
    </location>
</feature>
<sequence>MAVTLGKGDPPRPGMFRLPSLEPFVPGRARVRTLVDSRSFQRFITAVILANAVTLGCETSPRLLADYGVLLHAIDRVALGVFTVELGLRLYAYRRRFFADSWNWFDLCIVGMALLPSGGGLSVLRALRILRALRLISVVPSMRRVVSALLTAMPGMASITGLLALILYVAAVMATKLFAATDPENFGDLGASAFTLFQVMTADGWSEIARSVMAQQPFAWIFFVLYILASSFVVLNLFIAITVSAMEPQVVGEIHEDLERLDEREQRTDTLVLNELRALRAEVEELRRRLPEGRRTPAEPEGEPDVLPA</sequence>
<feature type="compositionally biased region" description="Acidic residues" evidence="5">
    <location>
        <begin position="300"/>
        <end position="309"/>
    </location>
</feature>
<feature type="transmembrane region" description="Helical" evidence="6">
    <location>
        <begin position="104"/>
        <end position="124"/>
    </location>
</feature>
<evidence type="ECO:0000259" key="7">
    <source>
        <dbReference type="Pfam" id="PF00520"/>
    </source>
</evidence>
<dbReference type="Pfam" id="PF00520">
    <property type="entry name" value="Ion_trans"/>
    <property type="match status" value="1"/>
</dbReference>
<dbReference type="Gene3D" id="1.10.287.70">
    <property type="match status" value="1"/>
</dbReference>
<evidence type="ECO:0000256" key="5">
    <source>
        <dbReference type="SAM" id="MobiDB-lite"/>
    </source>
</evidence>
<feature type="region of interest" description="Disordered" evidence="5">
    <location>
        <begin position="289"/>
        <end position="309"/>
    </location>
</feature>
<feature type="domain" description="Ion transport" evidence="7">
    <location>
        <begin position="38"/>
        <end position="245"/>
    </location>
</feature>
<dbReference type="InterPro" id="IPR043203">
    <property type="entry name" value="VGCC_Ca_Na"/>
</dbReference>
<evidence type="ECO:0000256" key="2">
    <source>
        <dbReference type="ARBA" id="ARBA00022692"/>
    </source>
</evidence>
<keyword evidence="2 6" id="KW-0812">Transmembrane</keyword>
<dbReference type="Gene3D" id="1.20.120.350">
    <property type="entry name" value="Voltage-gated potassium channels. Chain C"/>
    <property type="match status" value="1"/>
</dbReference>
<evidence type="ECO:0000313" key="8">
    <source>
        <dbReference type="EMBL" id="GAA0945194.1"/>
    </source>
</evidence>
<evidence type="ECO:0000256" key="6">
    <source>
        <dbReference type="SAM" id="Phobius"/>
    </source>
</evidence>
<evidence type="ECO:0000256" key="1">
    <source>
        <dbReference type="ARBA" id="ARBA00004141"/>
    </source>
</evidence>
<feature type="compositionally biased region" description="Basic and acidic residues" evidence="5">
    <location>
        <begin position="289"/>
        <end position="298"/>
    </location>
</feature>
<evidence type="ECO:0000313" key="9">
    <source>
        <dbReference type="Proteomes" id="UP001500665"/>
    </source>
</evidence>
<comment type="subcellular location">
    <subcellularLocation>
        <location evidence="1">Membrane</location>
        <topology evidence="1">Multi-pass membrane protein</topology>
    </subcellularLocation>
</comment>